<keyword evidence="1" id="KW-1133">Transmembrane helix</keyword>
<accession>A0A1X7UUT0</accession>
<organism evidence="2">
    <name type="scientific">Amphimedon queenslandica</name>
    <name type="common">Sponge</name>
    <dbReference type="NCBI Taxonomy" id="400682"/>
    <lineage>
        <taxon>Eukaryota</taxon>
        <taxon>Metazoa</taxon>
        <taxon>Porifera</taxon>
        <taxon>Demospongiae</taxon>
        <taxon>Heteroscleromorpha</taxon>
        <taxon>Haplosclerida</taxon>
        <taxon>Niphatidae</taxon>
        <taxon>Amphimedon</taxon>
    </lineage>
</organism>
<dbReference type="InParanoid" id="A0A1X7UUT0"/>
<dbReference type="AlphaFoldDB" id="A0A1X7UUT0"/>
<keyword evidence="1" id="KW-0472">Membrane</keyword>
<name>A0A1X7UUT0_AMPQE</name>
<dbReference type="EnsemblMetazoa" id="Aqu2.1.31735_001">
    <property type="protein sequence ID" value="Aqu2.1.31735_001"/>
    <property type="gene ID" value="Aqu2.1.31735"/>
</dbReference>
<feature type="transmembrane region" description="Helical" evidence="1">
    <location>
        <begin position="33"/>
        <end position="57"/>
    </location>
</feature>
<protein>
    <submittedName>
        <fullName evidence="2">Uncharacterized protein</fullName>
    </submittedName>
</protein>
<proteinExistence type="predicted"/>
<keyword evidence="1" id="KW-0812">Transmembrane</keyword>
<evidence type="ECO:0000256" key="1">
    <source>
        <dbReference type="SAM" id="Phobius"/>
    </source>
</evidence>
<evidence type="ECO:0000313" key="2">
    <source>
        <dbReference type="EnsemblMetazoa" id="Aqu2.1.31735_001"/>
    </source>
</evidence>
<reference evidence="2" key="1">
    <citation type="submission" date="2017-05" db="UniProtKB">
        <authorList>
            <consortium name="EnsemblMetazoa"/>
        </authorList>
    </citation>
    <scope>IDENTIFICATION</scope>
</reference>
<sequence>MWLTNARKDPNAFSKRLMNLALHHYHDVHKWDVATVIFIHWQYAAVVHVNISIILFAKENLKKLGKF</sequence>